<evidence type="ECO:0000259" key="6">
    <source>
        <dbReference type="PROSITE" id="PS50279"/>
    </source>
</evidence>
<dbReference type="InterPro" id="IPR002223">
    <property type="entry name" value="Kunitz_BPTI"/>
</dbReference>
<keyword evidence="3" id="KW-0646">Protease inhibitor</keyword>
<gene>
    <name evidence="7" type="ORF">DILT_LOCUS15781</name>
</gene>
<evidence type="ECO:0000313" key="8">
    <source>
        <dbReference type="Proteomes" id="UP000281553"/>
    </source>
</evidence>
<dbReference type="InterPro" id="IPR050098">
    <property type="entry name" value="TFPI/VKTCI-like"/>
</dbReference>
<dbReference type="Pfam" id="PF00014">
    <property type="entry name" value="Kunitz_BPTI"/>
    <property type="match status" value="1"/>
</dbReference>
<dbReference type="SUPFAM" id="SSF57362">
    <property type="entry name" value="BPTI-like"/>
    <property type="match status" value="1"/>
</dbReference>
<dbReference type="InterPro" id="IPR036880">
    <property type="entry name" value="Kunitz_BPTI_sf"/>
</dbReference>
<organism evidence="7 8">
    <name type="scientific">Dibothriocephalus latus</name>
    <name type="common">Fish tapeworm</name>
    <name type="synonym">Diphyllobothrium latum</name>
    <dbReference type="NCBI Taxonomy" id="60516"/>
    <lineage>
        <taxon>Eukaryota</taxon>
        <taxon>Metazoa</taxon>
        <taxon>Spiralia</taxon>
        <taxon>Lophotrochozoa</taxon>
        <taxon>Platyhelminthes</taxon>
        <taxon>Cestoda</taxon>
        <taxon>Eucestoda</taxon>
        <taxon>Diphyllobothriidea</taxon>
        <taxon>Diphyllobothriidae</taxon>
        <taxon>Dibothriocephalus</taxon>
    </lineage>
</organism>
<dbReference type="Proteomes" id="UP000281553">
    <property type="component" value="Unassembled WGS sequence"/>
</dbReference>
<keyword evidence="5" id="KW-1015">Disulfide bond</keyword>
<dbReference type="EMBL" id="UYRU01081035">
    <property type="protein sequence ID" value="VDN31577.1"/>
    <property type="molecule type" value="Genomic_DNA"/>
</dbReference>
<evidence type="ECO:0000256" key="3">
    <source>
        <dbReference type="ARBA" id="ARBA00022690"/>
    </source>
</evidence>
<dbReference type="InterPro" id="IPR020901">
    <property type="entry name" value="Prtase_inh_Kunz-CS"/>
</dbReference>
<dbReference type="FunFam" id="4.10.410.10:FF:000004">
    <property type="entry name" value="Tissue factor pathway inhibitor"/>
    <property type="match status" value="1"/>
</dbReference>
<dbReference type="GO" id="GO:0004867">
    <property type="term" value="F:serine-type endopeptidase inhibitor activity"/>
    <property type="evidence" value="ECO:0007669"/>
    <property type="project" value="UniProtKB-KW"/>
</dbReference>
<evidence type="ECO:0000256" key="2">
    <source>
        <dbReference type="ARBA" id="ARBA00022525"/>
    </source>
</evidence>
<evidence type="ECO:0000256" key="1">
    <source>
        <dbReference type="ARBA" id="ARBA00004613"/>
    </source>
</evidence>
<accession>A0A3P7NAY1</accession>
<proteinExistence type="predicted"/>
<name>A0A3P7NAY1_DIBLA</name>
<evidence type="ECO:0000256" key="4">
    <source>
        <dbReference type="ARBA" id="ARBA00022900"/>
    </source>
</evidence>
<feature type="domain" description="BPTI/Kunitz inhibitor" evidence="6">
    <location>
        <begin position="73"/>
        <end position="123"/>
    </location>
</feature>
<protein>
    <recommendedName>
        <fullName evidence="6">BPTI/Kunitz inhibitor domain-containing protein</fullName>
    </recommendedName>
</protein>
<dbReference type="PRINTS" id="PR00759">
    <property type="entry name" value="BASICPTASE"/>
</dbReference>
<evidence type="ECO:0000256" key="5">
    <source>
        <dbReference type="ARBA" id="ARBA00023157"/>
    </source>
</evidence>
<dbReference type="CDD" id="cd00109">
    <property type="entry name" value="Kunitz-type"/>
    <property type="match status" value="1"/>
</dbReference>
<dbReference type="AlphaFoldDB" id="A0A3P7NAY1"/>
<evidence type="ECO:0000313" key="7">
    <source>
        <dbReference type="EMBL" id="VDN31577.1"/>
    </source>
</evidence>
<dbReference type="GO" id="GO:0005615">
    <property type="term" value="C:extracellular space"/>
    <property type="evidence" value="ECO:0007669"/>
    <property type="project" value="TreeGrafter"/>
</dbReference>
<keyword evidence="2" id="KW-0964">Secreted</keyword>
<keyword evidence="8" id="KW-1185">Reference proteome</keyword>
<dbReference type="SMART" id="SM00131">
    <property type="entry name" value="KU"/>
    <property type="match status" value="1"/>
</dbReference>
<dbReference type="PANTHER" id="PTHR10083">
    <property type="entry name" value="KUNITZ-TYPE PROTEASE INHIBITOR-RELATED"/>
    <property type="match status" value="1"/>
</dbReference>
<keyword evidence="4" id="KW-0722">Serine protease inhibitor</keyword>
<sequence length="132" mass="15021">MFFPDPFCLGADNMNPPDRHLKVDIHLVCPSVLDRIVKKDYGAMCIVLLRSNCTCPYYDGFLSTLLQLGMPTCKQKIDPGKCKAAITTYGYNSETHRCEKFIYGGCGGNINRFDTLEKCQKKCEKKRHGRHH</sequence>
<comment type="subcellular location">
    <subcellularLocation>
        <location evidence="1">Secreted</location>
    </subcellularLocation>
</comment>
<dbReference type="PANTHER" id="PTHR10083:SF376">
    <property type="entry name" value="SERINE PEPTIDASE INHIBITOR, KUNITZ TYPE, 3"/>
    <property type="match status" value="1"/>
</dbReference>
<dbReference type="OrthoDB" id="4473401at2759"/>
<dbReference type="PROSITE" id="PS50279">
    <property type="entry name" value="BPTI_KUNITZ_2"/>
    <property type="match status" value="1"/>
</dbReference>
<dbReference type="PROSITE" id="PS00280">
    <property type="entry name" value="BPTI_KUNITZ_1"/>
    <property type="match status" value="1"/>
</dbReference>
<reference evidence="7 8" key="1">
    <citation type="submission" date="2018-11" db="EMBL/GenBank/DDBJ databases">
        <authorList>
            <consortium name="Pathogen Informatics"/>
        </authorList>
    </citation>
    <scope>NUCLEOTIDE SEQUENCE [LARGE SCALE GENOMIC DNA]</scope>
</reference>
<dbReference type="Gene3D" id="4.10.410.10">
    <property type="entry name" value="Pancreatic trypsin inhibitor Kunitz domain"/>
    <property type="match status" value="1"/>
</dbReference>